<evidence type="ECO:0000313" key="2">
    <source>
        <dbReference type="Proteomes" id="UP000799118"/>
    </source>
</evidence>
<sequence>MLPDFPLLREALYDIFSIPSLTRVTIQRFHFSNFVELASLLSHATYLKVLAVESIYCADTDLPLSLDLITNRPPRSIKLNEFVVTTSAFMSLIPWFKQETCPFNVQDLNNLCIS</sequence>
<gene>
    <name evidence="1" type="ORF">BT96DRAFT_1010062</name>
</gene>
<dbReference type="Proteomes" id="UP000799118">
    <property type="component" value="Unassembled WGS sequence"/>
</dbReference>
<evidence type="ECO:0000313" key="1">
    <source>
        <dbReference type="EMBL" id="KAE9382767.1"/>
    </source>
</evidence>
<evidence type="ECO:0008006" key="3">
    <source>
        <dbReference type="Google" id="ProtNLM"/>
    </source>
</evidence>
<dbReference type="AlphaFoldDB" id="A0A6A4GBA2"/>
<protein>
    <recommendedName>
        <fullName evidence="3">F-box domain-containing protein</fullName>
    </recommendedName>
</protein>
<organism evidence="1 2">
    <name type="scientific">Gymnopus androsaceus JB14</name>
    <dbReference type="NCBI Taxonomy" id="1447944"/>
    <lineage>
        <taxon>Eukaryota</taxon>
        <taxon>Fungi</taxon>
        <taxon>Dikarya</taxon>
        <taxon>Basidiomycota</taxon>
        <taxon>Agaricomycotina</taxon>
        <taxon>Agaricomycetes</taxon>
        <taxon>Agaricomycetidae</taxon>
        <taxon>Agaricales</taxon>
        <taxon>Marasmiineae</taxon>
        <taxon>Omphalotaceae</taxon>
        <taxon>Gymnopus</taxon>
    </lineage>
</organism>
<keyword evidence="2" id="KW-1185">Reference proteome</keyword>
<proteinExistence type="predicted"/>
<reference evidence="1" key="1">
    <citation type="journal article" date="2019" name="Environ. Microbiol.">
        <title>Fungal ecological strategies reflected in gene transcription - a case study of two litter decomposers.</title>
        <authorList>
            <person name="Barbi F."/>
            <person name="Kohler A."/>
            <person name="Barry K."/>
            <person name="Baskaran P."/>
            <person name="Daum C."/>
            <person name="Fauchery L."/>
            <person name="Ihrmark K."/>
            <person name="Kuo A."/>
            <person name="LaButti K."/>
            <person name="Lipzen A."/>
            <person name="Morin E."/>
            <person name="Grigoriev I.V."/>
            <person name="Henrissat B."/>
            <person name="Lindahl B."/>
            <person name="Martin F."/>
        </authorList>
    </citation>
    <scope>NUCLEOTIDE SEQUENCE</scope>
    <source>
        <strain evidence="1">JB14</strain>
    </source>
</reference>
<dbReference type="OrthoDB" id="2977329at2759"/>
<accession>A0A6A4GBA2</accession>
<name>A0A6A4GBA2_9AGAR</name>
<dbReference type="EMBL" id="ML771009">
    <property type="protein sequence ID" value="KAE9382767.1"/>
    <property type="molecule type" value="Genomic_DNA"/>
</dbReference>